<gene>
    <name evidence="2" type="ORF">Pph01_13260</name>
</gene>
<sequence length="65" mass="6834">MRNRRRIYFILMGTCLALFVLSGTVIARFSVPAAIAVSIVALAIPPFAVIIANRGGGDDGDGDRG</sequence>
<organism evidence="2 3">
    <name type="scientific">Planotetraspora phitsanulokensis</name>
    <dbReference type="NCBI Taxonomy" id="575192"/>
    <lineage>
        <taxon>Bacteria</taxon>
        <taxon>Bacillati</taxon>
        <taxon>Actinomycetota</taxon>
        <taxon>Actinomycetes</taxon>
        <taxon>Streptosporangiales</taxon>
        <taxon>Streptosporangiaceae</taxon>
        <taxon>Planotetraspora</taxon>
    </lineage>
</organism>
<dbReference type="Pfam" id="PF11298">
    <property type="entry name" value="DUF3099"/>
    <property type="match status" value="1"/>
</dbReference>
<dbReference type="AlphaFoldDB" id="A0A8J3U0E0"/>
<feature type="transmembrane region" description="Helical" evidence="1">
    <location>
        <begin position="33"/>
        <end position="52"/>
    </location>
</feature>
<keyword evidence="1" id="KW-0812">Transmembrane</keyword>
<feature type="transmembrane region" description="Helical" evidence="1">
    <location>
        <begin position="7"/>
        <end position="27"/>
    </location>
</feature>
<proteinExistence type="predicted"/>
<dbReference type="Proteomes" id="UP000622547">
    <property type="component" value="Unassembled WGS sequence"/>
</dbReference>
<protein>
    <recommendedName>
        <fullName evidence="4">DUF3099 domain-containing protein</fullName>
    </recommendedName>
</protein>
<evidence type="ECO:0000313" key="3">
    <source>
        <dbReference type="Proteomes" id="UP000622547"/>
    </source>
</evidence>
<evidence type="ECO:0000256" key="1">
    <source>
        <dbReference type="SAM" id="Phobius"/>
    </source>
</evidence>
<name>A0A8J3U0E0_9ACTN</name>
<keyword evidence="1" id="KW-1133">Transmembrane helix</keyword>
<keyword evidence="3" id="KW-1185">Reference proteome</keyword>
<dbReference type="InterPro" id="IPR021449">
    <property type="entry name" value="DUF3099"/>
</dbReference>
<reference evidence="2 3" key="1">
    <citation type="submission" date="2021-01" db="EMBL/GenBank/DDBJ databases">
        <title>Whole genome shotgun sequence of Planotetraspora phitsanulokensis NBRC 104273.</title>
        <authorList>
            <person name="Komaki H."/>
            <person name="Tamura T."/>
        </authorList>
    </citation>
    <scope>NUCLEOTIDE SEQUENCE [LARGE SCALE GENOMIC DNA]</scope>
    <source>
        <strain evidence="2 3">NBRC 104273</strain>
    </source>
</reference>
<evidence type="ECO:0000313" key="2">
    <source>
        <dbReference type="EMBL" id="GII36323.1"/>
    </source>
</evidence>
<dbReference type="EMBL" id="BOOP01000004">
    <property type="protein sequence ID" value="GII36323.1"/>
    <property type="molecule type" value="Genomic_DNA"/>
</dbReference>
<evidence type="ECO:0008006" key="4">
    <source>
        <dbReference type="Google" id="ProtNLM"/>
    </source>
</evidence>
<comment type="caution">
    <text evidence="2">The sequence shown here is derived from an EMBL/GenBank/DDBJ whole genome shotgun (WGS) entry which is preliminary data.</text>
</comment>
<accession>A0A8J3U0E0</accession>
<keyword evidence="1" id="KW-0472">Membrane</keyword>